<organism evidence="1 2">
    <name type="scientific">Dipteronia dyeriana</name>
    <dbReference type="NCBI Taxonomy" id="168575"/>
    <lineage>
        <taxon>Eukaryota</taxon>
        <taxon>Viridiplantae</taxon>
        <taxon>Streptophyta</taxon>
        <taxon>Embryophyta</taxon>
        <taxon>Tracheophyta</taxon>
        <taxon>Spermatophyta</taxon>
        <taxon>Magnoliopsida</taxon>
        <taxon>eudicotyledons</taxon>
        <taxon>Gunneridae</taxon>
        <taxon>Pentapetalae</taxon>
        <taxon>rosids</taxon>
        <taxon>malvids</taxon>
        <taxon>Sapindales</taxon>
        <taxon>Sapindaceae</taxon>
        <taxon>Hippocastanoideae</taxon>
        <taxon>Acereae</taxon>
        <taxon>Dipteronia</taxon>
    </lineage>
</organism>
<accession>A0AAD9TKD3</accession>
<sequence>MVFCAILRKSASSLALTASRHDGANKNYFSVVFTASSSHVNRKSTLGSFVPDFDFSSATESKECSFINESLLQAIDSKIKCADDHDCVEETPKEFSMRIGDSDPLFIVSTREYPDELVEVSSHVDYYLEKTVLSNSLYVNISKGGISECGCTSDNAISVKRIAILS</sequence>
<dbReference type="Proteomes" id="UP001280121">
    <property type="component" value="Unassembled WGS sequence"/>
</dbReference>
<name>A0AAD9TKD3_9ROSI</name>
<dbReference type="EMBL" id="JANJYI010000009">
    <property type="protein sequence ID" value="KAK2637386.1"/>
    <property type="molecule type" value="Genomic_DNA"/>
</dbReference>
<evidence type="ECO:0000313" key="2">
    <source>
        <dbReference type="Proteomes" id="UP001280121"/>
    </source>
</evidence>
<gene>
    <name evidence="1" type="ORF">Ddye_032178</name>
</gene>
<comment type="caution">
    <text evidence="1">The sequence shown here is derived from an EMBL/GenBank/DDBJ whole genome shotgun (WGS) entry which is preliminary data.</text>
</comment>
<proteinExistence type="predicted"/>
<keyword evidence="2" id="KW-1185">Reference proteome</keyword>
<protein>
    <submittedName>
        <fullName evidence="1">Uncharacterized protein</fullName>
    </submittedName>
</protein>
<evidence type="ECO:0000313" key="1">
    <source>
        <dbReference type="EMBL" id="KAK2637386.1"/>
    </source>
</evidence>
<dbReference type="AlphaFoldDB" id="A0AAD9TKD3"/>
<reference evidence="1" key="1">
    <citation type="journal article" date="2023" name="Plant J.">
        <title>Genome sequences and population genomics provide insights into the demographic history, inbreeding, and mutation load of two 'living fossil' tree species of Dipteronia.</title>
        <authorList>
            <person name="Feng Y."/>
            <person name="Comes H.P."/>
            <person name="Chen J."/>
            <person name="Zhu S."/>
            <person name="Lu R."/>
            <person name="Zhang X."/>
            <person name="Li P."/>
            <person name="Qiu J."/>
            <person name="Olsen K.M."/>
            <person name="Qiu Y."/>
        </authorList>
    </citation>
    <scope>NUCLEOTIDE SEQUENCE</scope>
    <source>
        <strain evidence="1">KIB01</strain>
    </source>
</reference>